<accession>A0ABQ3LH33</accession>
<dbReference type="Proteomes" id="UP000652430">
    <property type="component" value="Unassembled WGS sequence"/>
</dbReference>
<protein>
    <recommendedName>
        <fullName evidence="4">Bile acid:sodium symporter</fullName>
    </recommendedName>
</protein>
<feature type="transmembrane region" description="Helical" evidence="1">
    <location>
        <begin position="42"/>
        <end position="63"/>
    </location>
</feature>
<name>A0ABQ3LH33_9SPHN</name>
<comment type="caution">
    <text evidence="2">The sequence shown here is derived from an EMBL/GenBank/DDBJ whole genome shotgun (WGS) entry which is preliminary data.</text>
</comment>
<dbReference type="PANTHER" id="PTHR18640">
    <property type="entry name" value="SOLUTE CARRIER FAMILY 10 MEMBER 7"/>
    <property type="match status" value="1"/>
</dbReference>
<evidence type="ECO:0000256" key="1">
    <source>
        <dbReference type="SAM" id="Phobius"/>
    </source>
</evidence>
<proteinExistence type="predicted"/>
<sequence>MSRAVKLLLSIDRFLLWLIATVVLASLLPARGAATGWVDPVLLSGMLYLTLLPSTVQSSIAVTAMARGNVAAAVCSASLSNLLGIFLTPLLVGVFLHVAGGGAVALQLLLPFLAGHVLRPLGLQVIGRPGAERTLFRSAAMLEERGLTGASSPGGAFQGDYR</sequence>
<reference evidence="3" key="1">
    <citation type="journal article" date="2019" name="Int. J. Syst. Evol. Microbiol.">
        <title>The Global Catalogue of Microorganisms (GCM) 10K type strain sequencing project: providing services to taxonomists for standard genome sequencing and annotation.</title>
        <authorList>
            <consortium name="The Broad Institute Genomics Platform"/>
            <consortium name="The Broad Institute Genome Sequencing Center for Infectious Disease"/>
            <person name="Wu L."/>
            <person name="Ma J."/>
        </authorList>
    </citation>
    <scope>NUCLEOTIDE SEQUENCE [LARGE SCALE GENOMIC DNA]</scope>
    <source>
        <strain evidence="3">CGMCC 1.8957</strain>
    </source>
</reference>
<dbReference type="EMBL" id="BNAQ01000002">
    <property type="protein sequence ID" value="GHH15780.1"/>
    <property type="molecule type" value="Genomic_DNA"/>
</dbReference>
<keyword evidence="1" id="KW-0812">Transmembrane</keyword>
<evidence type="ECO:0000313" key="3">
    <source>
        <dbReference type="Proteomes" id="UP000652430"/>
    </source>
</evidence>
<keyword evidence="1" id="KW-1133">Transmembrane helix</keyword>
<evidence type="ECO:0000313" key="2">
    <source>
        <dbReference type="EMBL" id="GHH15780.1"/>
    </source>
</evidence>
<dbReference type="InterPro" id="IPR016833">
    <property type="entry name" value="Put_Na-Bile_cotransptr"/>
</dbReference>
<keyword evidence="3" id="KW-1185">Reference proteome</keyword>
<dbReference type="Gene3D" id="1.20.1530.20">
    <property type="match status" value="1"/>
</dbReference>
<organism evidence="2 3">
    <name type="scientific">Sphingomonas glacialis</name>
    <dbReference type="NCBI Taxonomy" id="658225"/>
    <lineage>
        <taxon>Bacteria</taxon>
        <taxon>Pseudomonadati</taxon>
        <taxon>Pseudomonadota</taxon>
        <taxon>Alphaproteobacteria</taxon>
        <taxon>Sphingomonadales</taxon>
        <taxon>Sphingomonadaceae</taxon>
        <taxon>Sphingomonas</taxon>
    </lineage>
</organism>
<gene>
    <name evidence="2" type="ORF">GCM10008023_19080</name>
</gene>
<dbReference type="Pfam" id="PF13593">
    <property type="entry name" value="SBF_like"/>
    <property type="match status" value="1"/>
</dbReference>
<dbReference type="PANTHER" id="PTHR18640:SF5">
    <property type="entry name" value="SODIUM_BILE ACID COTRANSPORTER 7"/>
    <property type="match status" value="1"/>
</dbReference>
<dbReference type="InterPro" id="IPR038770">
    <property type="entry name" value="Na+/solute_symporter_sf"/>
</dbReference>
<evidence type="ECO:0008006" key="4">
    <source>
        <dbReference type="Google" id="ProtNLM"/>
    </source>
</evidence>
<keyword evidence="1" id="KW-0472">Membrane</keyword>